<organism evidence="2 3">
    <name type="scientific">Fusarium mundagurra</name>
    <dbReference type="NCBI Taxonomy" id="1567541"/>
    <lineage>
        <taxon>Eukaryota</taxon>
        <taxon>Fungi</taxon>
        <taxon>Dikarya</taxon>
        <taxon>Ascomycota</taxon>
        <taxon>Pezizomycotina</taxon>
        <taxon>Sordariomycetes</taxon>
        <taxon>Hypocreomycetidae</taxon>
        <taxon>Hypocreales</taxon>
        <taxon>Nectriaceae</taxon>
        <taxon>Fusarium</taxon>
        <taxon>Fusarium fujikuroi species complex</taxon>
    </lineage>
</organism>
<dbReference type="OrthoDB" id="5342924at2759"/>
<dbReference type="EMBL" id="JAAOAN010001150">
    <property type="protein sequence ID" value="KAF5696643.1"/>
    <property type="molecule type" value="Genomic_DNA"/>
</dbReference>
<feature type="transmembrane region" description="Helical" evidence="1">
    <location>
        <begin position="705"/>
        <end position="728"/>
    </location>
</feature>
<keyword evidence="1" id="KW-0472">Membrane</keyword>
<protein>
    <submittedName>
        <fullName evidence="2">Uncharacterized protein</fullName>
    </submittedName>
</protein>
<evidence type="ECO:0000256" key="1">
    <source>
        <dbReference type="SAM" id="Phobius"/>
    </source>
</evidence>
<evidence type="ECO:0000313" key="3">
    <source>
        <dbReference type="Proteomes" id="UP000544331"/>
    </source>
</evidence>
<feature type="transmembrane region" description="Helical" evidence="1">
    <location>
        <begin position="197"/>
        <end position="221"/>
    </location>
</feature>
<name>A0A8H6CY76_9HYPO</name>
<keyword evidence="3" id="KW-1185">Reference proteome</keyword>
<evidence type="ECO:0000313" key="2">
    <source>
        <dbReference type="EMBL" id="KAF5696643.1"/>
    </source>
</evidence>
<accession>A0A8H6CY76</accession>
<proteinExistence type="predicted"/>
<gene>
    <name evidence="2" type="ORF">FMUND_15630</name>
</gene>
<keyword evidence="1" id="KW-1133">Transmembrane helix</keyword>
<comment type="caution">
    <text evidence="2">The sequence shown here is derived from an EMBL/GenBank/DDBJ whole genome shotgun (WGS) entry which is preliminary data.</text>
</comment>
<feature type="transmembrane region" description="Helical" evidence="1">
    <location>
        <begin position="75"/>
        <end position="98"/>
    </location>
</feature>
<feature type="transmembrane region" description="Helical" evidence="1">
    <location>
        <begin position="118"/>
        <end position="136"/>
    </location>
</feature>
<dbReference type="Proteomes" id="UP000544331">
    <property type="component" value="Unassembled WGS sequence"/>
</dbReference>
<dbReference type="AlphaFoldDB" id="A0A8H6CY76"/>
<sequence>MPSTSKDSVQNDGAEVSASSKMTLTSRCLSYIRSSSFSTLLRKLGLKKMTFLGGDDPEPPKVLINSSRSRAIARCAIHIIPAFLSVALIALNCIGFFAGNELQGLNGQDELKLGLLQVAAKLQELLIVASVGSIIFHHIRSELVFGDGMVLGLLVSGFSFSQPRVHFSYFWSPEFLGSLGWARGEAVPHGQRWKRCAFILLVFIGGALALLAGPATAVLMIPRRMDWPVGGGIYWLNGSDDQLWPRFLDAAYYSEINCTLETGQFTDNRCPSHSFLPMYQHFISWWNGYNTGYGFELNDGWQRKMIYARPALLSDANTWAYSAHAPTAVLQDALRGYHFNALKYLAKKHPNKTPFPRRLDWAKPKRYEVKTKIPAARVYCQLQGVMDLYGQNLTVKFPNLKGLDEYWEDRLVEPEMEMHGAKVEDEVDVLGDVKRALTARGILRDDRSALNESIFDDRREKLIIATDVWDATKNSLGLVILFKDLFNRTNVATDISLPSNVVACSIDARWAKGKTVIETTDDYPIYHEYYTGKVLNLIQTELDFPDHMGYVRARPPTAPEMADIRLTPDWYDMLSPTLPDKSPDYLPWMPIHGSKRTTLETLLISVYNQDFRQTELENLIATVFVDGLSRSGLIPNYNASRFLEAWSFGDFGVENDELARKLLHKGNPKEIFPEPSILKSGKSKRMEMKAIYHGYVMTAKDWFDYLCMVCLGLHAAIALVHTIFVAFIKHKTGEAWDSILELIALTQRSTPPERSLLSNASAGVQSLRTVKLIAWVEAPETGETTALDEDNEVLGGELQMRFSNSSWRREEELKPVVDKVYGVPVLRRGYQLPVC</sequence>
<reference evidence="2 3" key="1">
    <citation type="submission" date="2020-05" db="EMBL/GenBank/DDBJ databases">
        <title>Identification and distribution of gene clusters putatively required for synthesis of sphingolipid metabolism inhibitors in phylogenetically diverse species of the filamentous fungus Fusarium.</title>
        <authorList>
            <person name="Kim H.-S."/>
            <person name="Busman M."/>
            <person name="Brown D.W."/>
            <person name="Divon H."/>
            <person name="Uhlig S."/>
            <person name="Proctor R.H."/>
        </authorList>
    </citation>
    <scope>NUCLEOTIDE SEQUENCE [LARGE SCALE GENOMIC DNA]</scope>
    <source>
        <strain evidence="2 3">NRRL 66235</strain>
    </source>
</reference>
<keyword evidence="1" id="KW-0812">Transmembrane</keyword>